<protein>
    <submittedName>
        <fullName evidence="1">Uncharacterized protein</fullName>
    </submittedName>
</protein>
<geneLocation type="plasmid" evidence="1">
    <name>p17-15-vir-like</name>
</geneLocation>
<name>A0A8B0SUK3_KLEPN</name>
<proteinExistence type="predicted"/>
<accession>A0A8B0SUK3</accession>
<sequence>MAQHQCLLTSTGFTEFVFPVHRSLFFIRASVSSTSVTSCSVGGNQVSQFLLFRLTQNAPNLLFFFTQRQLCFFPATLPVGRWPVQYDAITVSFSASARAELERTSTSVSSISRIINRTSFCGSSAFSSNALMLAFTMSAKTRKKYP</sequence>
<dbReference type="EMBL" id="MN956836">
    <property type="protein sequence ID" value="QTX15095.1"/>
    <property type="molecule type" value="Genomic_DNA"/>
</dbReference>
<dbReference type="AlphaFoldDB" id="A0A8B0SUK3"/>
<keyword evidence="1" id="KW-0614">Plasmid</keyword>
<organism evidence="1">
    <name type="scientific">Klebsiella pneumoniae</name>
    <dbReference type="NCBI Taxonomy" id="573"/>
    <lineage>
        <taxon>Bacteria</taxon>
        <taxon>Pseudomonadati</taxon>
        <taxon>Pseudomonadota</taxon>
        <taxon>Gammaproteobacteria</taxon>
        <taxon>Enterobacterales</taxon>
        <taxon>Enterobacteriaceae</taxon>
        <taxon>Klebsiella/Raoultella group</taxon>
        <taxon>Klebsiella</taxon>
        <taxon>Klebsiella pneumoniae complex</taxon>
    </lineage>
</organism>
<reference evidence="1" key="1">
    <citation type="submission" date="2020-01" db="EMBL/GenBank/DDBJ databases">
        <authorList>
            <person name="Qin S."/>
        </authorList>
    </citation>
    <scope>NUCLEOTIDE SEQUENCE</scope>
    <source>
        <strain evidence="1">CVir17-16-YZ6g</strain>
        <plasmid evidence="1">p17-15-vir-like</plasmid>
    </source>
</reference>
<evidence type="ECO:0000313" key="1">
    <source>
        <dbReference type="EMBL" id="QTX15095.1"/>
    </source>
</evidence>